<comment type="caution">
    <text evidence="1">The sequence shown here is derived from an EMBL/GenBank/DDBJ whole genome shotgun (WGS) entry which is preliminary data.</text>
</comment>
<dbReference type="PANTHER" id="PTHR40455">
    <property type="entry name" value="ANTITOXIN HIGA"/>
    <property type="match status" value="1"/>
</dbReference>
<evidence type="ECO:0000313" key="2">
    <source>
        <dbReference type="Proteomes" id="UP000222310"/>
    </source>
</evidence>
<dbReference type="InterPro" id="IPR039060">
    <property type="entry name" value="Antitox_HigA"/>
</dbReference>
<accession>A0A9Q5ZCN4</accession>
<dbReference type="EMBL" id="LAHD01000034">
    <property type="protein sequence ID" value="PHK03731.1"/>
    <property type="molecule type" value="Genomic_DNA"/>
</dbReference>
<gene>
    <name evidence="1" type="ORF">VF08_14195</name>
</gene>
<reference evidence="1 2" key="1">
    <citation type="submission" date="2015-02" db="EMBL/GenBank/DDBJ databases">
        <title>Nostoc linckia genome annotation.</title>
        <authorList>
            <person name="Zhou Z."/>
        </authorList>
    </citation>
    <scope>NUCLEOTIDE SEQUENCE [LARGE SCALE GENOMIC DNA]</scope>
    <source>
        <strain evidence="2">z8</strain>
    </source>
</reference>
<dbReference type="Proteomes" id="UP000222310">
    <property type="component" value="Unassembled WGS sequence"/>
</dbReference>
<dbReference type="GO" id="GO:0001046">
    <property type="term" value="F:core promoter sequence-specific DNA binding"/>
    <property type="evidence" value="ECO:0007669"/>
    <property type="project" value="TreeGrafter"/>
</dbReference>
<dbReference type="GeneID" id="57096710"/>
<evidence type="ECO:0000313" key="1">
    <source>
        <dbReference type="EMBL" id="PHK03731.1"/>
    </source>
</evidence>
<dbReference type="PANTHER" id="PTHR40455:SF1">
    <property type="entry name" value="ANTITOXIN HIGA"/>
    <property type="match status" value="1"/>
</dbReference>
<dbReference type="AlphaFoldDB" id="A0A9Q5ZCN4"/>
<dbReference type="RefSeq" id="WP_099068201.1">
    <property type="nucleotide sequence ID" value="NZ_LAHD01000034.1"/>
</dbReference>
<dbReference type="GO" id="GO:0006355">
    <property type="term" value="P:regulation of DNA-templated transcription"/>
    <property type="evidence" value="ECO:0007669"/>
    <property type="project" value="InterPro"/>
</dbReference>
<name>A0A9Q5ZCN4_NOSLI</name>
<organism evidence="1 2">
    <name type="scientific">Nostoc linckia z8</name>
    <dbReference type="NCBI Taxonomy" id="1628746"/>
    <lineage>
        <taxon>Bacteria</taxon>
        <taxon>Bacillati</taxon>
        <taxon>Cyanobacteriota</taxon>
        <taxon>Cyanophyceae</taxon>
        <taxon>Nostocales</taxon>
        <taxon>Nostocaceae</taxon>
        <taxon>Nostoc</taxon>
    </lineage>
</organism>
<protein>
    <submittedName>
        <fullName evidence="1">Transcriptional regulator</fullName>
    </submittedName>
</protein>
<proteinExistence type="predicted"/>
<sequence length="138" mass="15870">MTLGLNKRPTYIELLQAFPPRPIKTEEELFATQEVINSLIDSAPLTLDEKDYLNILGTLVYEYEQAQEPIPDIYGIDLLQVLIEENGLRQKDLLPIFKTESIISAILKKQRKLTTRHIEELAKFFHISPAAFFPNSLE</sequence>